<protein>
    <submittedName>
        <fullName evidence="1">Uncharacterized protein</fullName>
    </submittedName>
</protein>
<dbReference type="AlphaFoldDB" id="F2CAS2"/>
<accession>F2CAS2</accession>
<sequence length="79" mass="8619">MIQSIIENSPIIIFFFHFNIFPINISSSSNHSYSFSHLLFTLSQLTNSVANIKNKVAIVISAANIDAISKGDGMDSNGD</sequence>
<gene>
    <name evidence="1" type="ORF">HMPREF9386_2278</name>
</gene>
<dbReference type="EMBL" id="AFBD01000013">
    <property type="protein sequence ID" value="EGF12498.1"/>
    <property type="molecule type" value="Genomic_DNA"/>
</dbReference>
<dbReference type="HOGENOM" id="CLU_2604659_0_0_9"/>
<evidence type="ECO:0000313" key="2">
    <source>
        <dbReference type="Proteomes" id="UP000005955"/>
    </source>
</evidence>
<proteinExistence type="predicted"/>
<dbReference type="Proteomes" id="UP000005955">
    <property type="component" value="Unassembled WGS sequence"/>
</dbReference>
<reference evidence="1 2" key="1">
    <citation type="submission" date="2011-02" db="EMBL/GenBank/DDBJ databases">
        <authorList>
            <person name="Muzny D."/>
            <person name="Qin X."/>
            <person name="Deng J."/>
            <person name="Jiang H."/>
            <person name="Liu Y."/>
            <person name="Qu J."/>
            <person name="Song X.-Z."/>
            <person name="Zhang L."/>
            <person name="Thornton R."/>
            <person name="Coyle M."/>
            <person name="Francisco L."/>
            <person name="Jackson L."/>
            <person name="Javaid M."/>
            <person name="Korchina V."/>
            <person name="Kovar C."/>
            <person name="Mata R."/>
            <person name="Mathew T."/>
            <person name="Ngo R."/>
            <person name="Nguyen L."/>
            <person name="Nguyen N."/>
            <person name="Okwuonu G."/>
            <person name="Ongeri F."/>
            <person name="Pham C."/>
            <person name="Simmons D."/>
            <person name="Wilczek-Boney K."/>
            <person name="Hale W."/>
            <person name="Jakkamsetti A."/>
            <person name="Pham P."/>
            <person name="Ruth R."/>
            <person name="San Lucas F."/>
            <person name="Warren J."/>
            <person name="Zhang J."/>
            <person name="Zhao Z."/>
            <person name="Zhou C."/>
            <person name="Zhu D."/>
            <person name="Lee S."/>
            <person name="Bess C."/>
            <person name="Blankenburg K."/>
            <person name="Forbes L."/>
            <person name="Fu Q."/>
            <person name="Gubbala S."/>
            <person name="Hirani K."/>
            <person name="Jayaseelan J.C."/>
            <person name="Lara F."/>
            <person name="Munidasa M."/>
            <person name="Palculict T."/>
            <person name="Patil S."/>
            <person name="Pu L.-L."/>
            <person name="Saada N."/>
            <person name="Tang L."/>
            <person name="Weissenberger G."/>
            <person name="Zhu Y."/>
            <person name="Hemphill L."/>
            <person name="Shang Y."/>
            <person name="Youmans B."/>
            <person name="Ayvaz T."/>
            <person name="Ross M."/>
            <person name="Santibanez J."/>
            <person name="Aqrawi P."/>
            <person name="Gross S."/>
            <person name="Joshi V."/>
            <person name="Fowler G."/>
            <person name="Nazareth L."/>
            <person name="Reid J."/>
            <person name="Worley K."/>
            <person name="Petrosino J."/>
            <person name="Highlander S."/>
            <person name="Gibbs R."/>
        </authorList>
    </citation>
    <scope>NUCLEOTIDE SEQUENCE [LARGE SCALE GENOMIC DNA]</scope>
    <source>
        <strain evidence="1 2">SK330</strain>
    </source>
</reference>
<evidence type="ECO:0000313" key="1">
    <source>
        <dbReference type="EMBL" id="EGF12498.1"/>
    </source>
</evidence>
<organism evidence="1 2">
    <name type="scientific">Streptococcus sanguinis SK330</name>
    <dbReference type="NCBI Taxonomy" id="888813"/>
    <lineage>
        <taxon>Bacteria</taxon>
        <taxon>Bacillati</taxon>
        <taxon>Bacillota</taxon>
        <taxon>Bacilli</taxon>
        <taxon>Lactobacillales</taxon>
        <taxon>Streptococcaceae</taxon>
        <taxon>Streptococcus</taxon>
    </lineage>
</organism>
<dbReference type="PATRIC" id="fig|888813.3.peg.2241"/>
<name>F2CAS2_STRSA</name>
<comment type="caution">
    <text evidence="1">The sequence shown here is derived from an EMBL/GenBank/DDBJ whole genome shotgun (WGS) entry which is preliminary data.</text>
</comment>